<comment type="caution">
    <text evidence="5">The sequence shown here is derived from an EMBL/GenBank/DDBJ whole genome shotgun (WGS) entry which is preliminary data.</text>
</comment>
<dbReference type="GO" id="GO:0003677">
    <property type="term" value="F:DNA binding"/>
    <property type="evidence" value="ECO:0007669"/>
    <property type="project" value="UniProtKB-KW"/>
</dbReference>
<dbReference type="Proteomes" id="UP000525923">
    <property type="component" value="Unassembled WGS sequence"/>
</dbReference>
<gene>
    <name evidence="5" type="ORF">HNQ44_001715</name>
</gene>
<dbReference type="Pfam" id="PF07729">
    <property type="entry name" value="FCD"/>
    <property type="match status" value="1"/>
</dbReference>
<keyword evidence="1" id="KW-0805">Transcription regulation</keyword>
<dbReference type="SMART" id="SM00345">
    <property type="entry name" value="HTH_GNTR"/>
    <property type="match status" value="1"/>
</dbReference>
<evidence type="ECO:0000313" key="6">
    <source>
        <dbReference type="Proteomes" id="UP000525923"/>
    </source>
</evidence>
<dbReference type="Pfam" id="PF00392">
    <property type="entry name" value="GntR"/>
    <property type="match status" value="1"/>
</dbReference>
<dbReference type="SMART" id="SM00895">
    <property type="entry name" value="FCD"/>
    <property type="match status" value="1"/>
</dbReference>
<dbReference type="Gene3D" id="1.10.10.10">
    <property type="entry name" value="Winged helix-like DNA-binding domain superfamily/Winged helix DNA-binding domain"/>
    <property type="match status" value="1"/>
</dbReference>
<dbReference type="InterPro" id="IPR036388">
    <property type="entry name" value="WH-like_DNA-bd_sf"/>
</dbReference>
<reference evidence="5 6" key="1">
    <citation type="submission" date="2020-08" db="EMBL/GenBank/DDBJ databases">
        <title>Genomic Encyclopedia of Type Strains, Phase IV (KMG-IV): sequencing the most valuable type-strain genomes for metagenomic binning, comparative biology and taxonomic classification.</title>
        <authorList>
            <person name="Goeker M."/>
        </authorList>
    </citation>
    <scope>NUCLEOTIDE SEQUENCE [LARGE SCALE GENOMIC DNA]</scope>
    <source>
        <strain evidence="5 6">DSM 15895</strain>
    </source>
</reference>
<dbReference type="GO" id="GO:0003700">
    <property type="term" value="F:DNA-binding transcription factor activity"/>
    <property type="evidence" value="ECO:0007669"/>
    <property type="project" value="InterPro"/>
</dbReference>
<dbReference type="PANTHER" id="PTHR43537">
    <property type="entry name" value="TRANSCRIPTIONAL REGULATOR, GNTR FAMILY"/>
    <property type="match status" value="1"/>
</dbReference>
<protein>
    <submittedName>
        <fullName evidence="5">DNA-binding GntR family transcriptional regulator</fullName>
    </submittedName>
</protein>
<dbReference type="AlphaFoldDB" id="A0A7W8CU69"/>
<dbReference type="PANTHER" id="PTHR43537:SF24">
    <property type="entry name" value="GLUCONATE OPERON TRANSCRIPTIONAL REPRESSOR"/>
    <property type="match status" value="1"/>
</dbReference>
<evidence type="ECO:0000256" key="1">
    <source>
        <dbReference type="ARBA" id="ARBA00023015"/>
    </source>
</evidence>
<dbReference type="InterPro" id="IPR011711">
    <property type="entry name" value="GntR_C"/>
</dbReference>
<dbReference type="PROSITE" id="PS50949">
    <property type="entry name" value="HTH_GNTR"/>
    <property type="match status" value="1"/>
</dbReference>
<dbReference type="EMBL" id="JACHHE010000004">
    <property type="protein sequence ID" value="MBB5180287.1"/>
    <property type="molecule type" value="Genomic_DNA"/>
</dbReference>
<evidence type="ECO:0000256" key="3">
    <source>
        <dbReference type="ARBA" id="ARBA00023163"/>
    </source>
</evidence>
<dbReference type="InterPro" id="IPR008920">
    <property type="entry name" value="TF_FadR/GntR_C"/>
</dbReference>
<dbReference type="SUPFAM" id="SSF46785">
    <property type="entry name" value="Winged helix' DNA-binding domain"/>
    <property type="match status" value="1"/>
</dbReference>
<evidence type="ECO:0000259" key="4">
    <source>
        <dbReference type="PROSITE" id="PS50949"/>
    </source>
</evidence>
<evidence type="ECO:0000256" key="2">
    <source>
        <dbReference type="ARBA" id="ARBA00023125"/>
    </source>
</evidence>
<dbReference type="CDD" id="cd07377">
    <property type="entry name" value="WHTH_GntR"/>
    <property type="match status" value="1"/>
</dbReference>
<feature type="domain" description="HTH gntR-type" evidence="4">
    <location>
        <begin position="31"/>
        <end position="98"/>
    </location>
</feature>
<evidence type="ECO:0000313" key="5">
    <source>
        <dbReference type="EMBL" id="MBB5180287.1"/>
    </source>
</evidence>
<proteinExistence type="predicted"/>
<dbReference type="Gene3D" id="1.20.120.530">
    <property type="entry name" value="GntR ligand-binding domain-like"/>
    <property type="match status" value="1"/>
</dbReference>
<keyword evidence="3" id="KW-0804">Transcription</keyword>
<keyword evidence="2 5" id="KW-0238">DNA-binding</keyword>
<dbReference type="PRINTS" id="PR00035">
    <property type="entry name" value="HTHGNTR"/>
</dbReference>
<keyword evidence="6" id="KW-1185">Reference proteome</keyword>
<dbReference type="SUPFAM" id="SSF48008">
    <property type="entry name" value="GntR ligand-binding domain-like"/>
    <property type="match status" value="1"/>
</dbReference>
<accession>A0A7W8CU69</accession>
<organism evidence="5 6">
    <name type="scientific">Planococcus koreensis</name>
    <dbReference type="NCBI Taxonomy" id="112331"/>
    <lineage>
        <taxon>Bacteria</taxon>
        <taxon>Bacillati</taxon>
        <taxon>Bacillota</taxon>
        <taxon>Bacilli</taxon>
        <taxon>Bacillales</taxon>
        <taxon>Caryophanaceae</taxon>
        <taxon>Planococcus</taxon>
    </lineage>
</organism>
<dbReference type="RefSeq" id="WP_241666128.1">
    <property type="nucleotide sequence ID" value="NZ_JACHHE010000004.1"/>
</dbReference>
<dbReference type="InterPro" id="IPR000524">
    <property type="entry name" value="Tscrpt_reg_HTH_GntR"/>
</dbReference>
<sequence>MNLEWFGVKQRMNMEEELQLFIRNLNGMDEYRLPQRAYHTIRLAIRDLILPPGTALLEREISEALQMSRTPVREALVRLELEGVLRLVPRRGFIVAPIEQKDLKEVYEIITTLDSLAIETATENATDAELDHLDAIIEEQQVALLNEDLKQWSLLDDLFHTAIIDYAHNKRLKAVIDSFADQSYRARLFTIEKRPILLQSITEHKAIVFCMRAKDGKAASMLIESHRKRAQKEILEVLDEINNTEIVNK</sequence>
<dbReference type="InterPro" id="IPR036390">
    <property type="entry name" value="WH_DNA-bd_sf"/>
</dbReference>
<name>A0A7W8CU69_9BACL</name>